<name>A0A2T4GPG3_FUSCU</name>
<reference evidence="4" key="2">
    <citation type="submission" date="2020-11" db="EMBL/GenBank/DDBJ databases">
        <title>The chromosome-scale genome resource for two endophytic Fusarium species: F. culmorum and F. pseudograminearum.</title>
        <authorList>
            <person name="Yuan Z."/>
        </authorList>
    </citation>
    <scope>NUCLEOTIDE SEQUENCE</scope>
    <source>
        <strain evidence="4">Class2-1B</strain>
    </source>
</reference>
<dbReference type="PANTHER" id="PTHR19327:SF0">
    <property type="entry name" value="GOLGIN SUBFAMILY A MEMBER 4"/>
    <property type="match status" value="1"/>
</dbReference>
<keyword evidence="5" id="KW-1185">Reference proteome</keyword>
<evidence type="ECO:0000313" key="3">
    <source>
        <dbReference type="EMBL" id="PTD05434.1"/>
    </source>
</evidence>
<feature type="region of interest" description="Disordered" evidence="2">
    <location>
        <begin position="1"/>
        <end position="63"/>
    </location>
</feature>
<keyword evidence="1" id="KW-0175">Coiled coil</keyword>
<dbReference type="GO" id="GO:0031267">
    <property type="term" value="F:small GTPase binding"/>
    <property type="evidence" value="ECO:0007669"/>
    <property type="project" value="TreeGrafter"/>
</dbReference>
<proteinExistence type="predicted"/>
<protein>
    <submittedName>
        <fullName evidence="3">Uncharacterized protein</fullName>
    </submittedName>
</protein>
<feature type="coiled-coil region" evidence="1">
    <location>
        <begin position="520"/>
        <end position="582"/>
    </location>
</feature>
<dbReference type="GO" id="GO:0048193">
    <property type="term" value="P:Golgi vesicle transport"/>
    <property type="evidence" value="ECO:0007669"/>
    <property type="project" value="TreeGrafter"/>
</dbReference>
<dbReference type="EMBL" id="CP064748">
    <property type="protein sequence ID" value="QPC62196.1"/>
    <property type="molecule type" value="Genomic_DNA"/>
</dbReference>
<dbReference type="AlphaFoldDB" id="A0A2T4GPG3"/>
<accession>A0A2T4GPG3</accession>
<dbReference type="Proteomes" id="UP000241587">
    <property type="component" value="Unassembled WGS sequence"/>
</dbReference>
<feature type="compositionally biased region" description="Basic and acidic residues" evidence="2">
    <location>
        <begin position="1"/>
        <end position="37"/>
    </location>
</feature>
<evidence type="ECO:0000313" key="5">
    <source>
        <dbReference type="Proteomes" id="UP000241587"/>
    </source>
</evidence>
<feature type="coiled-coil region" evidence="1">
    <location>
        <begin position="186"/>
        <end position="234"/>
    </location>
</feature>
<reference evidence="3 5" key="1">
    <citation type="submission" date="2018-02" db="EMBL/GenBank/DDBJ databases">
        <title>Fusarium culmorum secondary metabolites in fungal-bacterial-plant interactions.</title>
        <authorList>
            <person name="Schmidt R."/>
        </authorList>
    </citation>
    <scope>NUCLEOTIDE SEQUENCE [LARGE SCALE GENOMIC DNA]</scope>
    <source>
        <strain evidence="3 5">PV</strain>
    </source>
</reference>
<evidence type="ECO:0000256" key="2">
    <source>
        <dbReference type="SAM" id="MobiDB-lite"/>
    </source>
</evidence>
<evidence type="ECO:0000256" key="1">
    <source>
        <dbReference type="SAM" id="Coils"/>
    </source>
</evidence>
<gene>
    <name evidence="3" type="ORF">FCULG_00001708</name>
    <name evidence="4" type="ORF">HYE67_004427</name>
</gene>
<dbReference type="PANTHER" id="PTHR19327">
    <property type="entry name" value="GOLGIN"/>
    <property type="match status" value="1"/>
</dbReference>
<evidence type="ECO:0000313" key="4">
    <source>
        <dbReference type="EMBL" id="QPC62196.1"/>
    </source>
</evidence>
<dbReference type="Proteomes" id="UP000663297">
    <property type="component" value="Chromosome 2"/>
</dbReference>
<dbReference type="EMBL" id="PVEM01000012">
    <property type="protein sequence ID" value="PTD05434.1"/>
    <property type="molecule type" value="Genomic_DNA"/>
</dbReference>
<organism evidence="3 5">
    <name type="scientific">Fusarium culmorum</name>
    <dbReference type="NCBI Taxonomy" id="5516"/>
    <lineage>
        <taxon>Eukaryota</taxon>
        <taxon>Fungi</taxon>
        <taxon>Dikarya</taxon>
        <taxon>Ascomycota</taxon>
        <taxon>Pezizomycotina</taxon>
        <taxon>Sordariomycetes</taxon>
        <taxon>Hypocreomycetidae</taxon>
        <taxon>Hypocreales</taxon>
        <taxon>Nectriaceae</taxon>
        <taxon>Fusarium</taxon>
    </lineage>
</organism>
<dbReference type="OMA" id="QLITPKM"/>
<dbReference type="OrthoDB" id="5082913at2759"/>
<sequence length="848" mass="95788">MAGRDHPERSTDHRDRSADRYRGLPRDSTDDFRRNGGREPNNFVPRSHTNTTGDASGSDGGKGVPGFQLLMELFGEMSTAYGELTKAEARLSRTKRDHNISASRPTEFASLGSLKHQELQRGEEEIVRLRRKLVLLYPKLQTGLDSYMRASVNPVTQPDTPTSIWNQSDLEKRSSELQRSINTLGESRLQAEITALRKVFDEEKEKNKTMAKELEAQKKKSQSLEENINQLDRMIRAIKPTVELQVSSELDKQIKSRMTSLEDNLNEGLSNNVEVTKQLQILVDGHTEQLANLANKRSDNLVAGPSSATVAQTAEPSVTAQLVRLEEDLKIRGQNIDFMMKNKMEPALSKIRDIEKSVEQSMHDSKFAKSFVQVQATHIQTQTQQKLSIFESTARDQAKKLEENFSTLETTTRNQTKKLEENLSALETTTRNQTRKIEENFSTLETATRDKAKQLEYKFSTLKSTAHDQAKKLEENLSSFETTTRNQTKKLEENFSTLESAARDQANKHSSLNATVTRLNSELQLALKQQQKKTDDLEQKLASASSASTVQASELSSLQSSLKKQQKKSDSLEKTVASLETKIQYQPPRGFEKLAARMQEYPPAADLNRILADFPSSKDLKMLIADTPKLKESVSKLKACKTPPPPPSLPNPNSLMTEETITQTVNYKIKQLDIATMKEIRQVFESFAKDMDNRQGLTTNSITSLNDRMLKVNKGLEESKQQAKMAKEVGESLQKRCNEQTAELKREFGAFVENFNNLHAGTRRELEDVQFRMTSVHDRVINLNTKNWFDNMAQHIQNYMPNHFGGQLNSLEIRVSNLEDHCNGPEIANKRRRIANGSGNALARNGTL</sequence>
<feature type="coiled-coil region" evidence="1">
    <location>
        <begin position="463"/>
        <end position="490"/>
    </location>
</feature>
<dbReference type="GO" id="GO:0005794">
    <property type="term" value="C:Golgi apparatus"/>
    <property type="evidence" value="ECO:0007669"/>
    <property type="project" value="TreeGrafter"/>
</dbReference>